<protein>
    <recommendedName>
        <fullName evidence="8">Probable cytosol aminopeptidase</fullName>
        <ecNumber evidence="8">3.4.11.1</ecNumber>
    </recommendedName>
    <alternativeName>
        <fullName evidence="8">Leucine aminopeptidase</fullName>
        <shortName evidence="8">LAP</shortName>
        <ecNumber evidence="8">3.4.11.10</ecNumber>
    </alternativeName>
    <alternativeName>
        <fullName evidence="8">Leucyl aminopeptidase</fullName>
    </alternativeName>
</protein>
<feature type="binding site" evidence="8">
    <location>
        <position position="282"/>
    </location>
    <ligand>
        <name>Mn(2+)</name>
        <dbReference type="ChEBI" id="CHEBI:29035"/>
        <label>2</label>
    </ligand>
</feature>
<dbReference type="CDD" id="cd00433">
    <property type="entry name" value="Peptidase_M17"/>
    <property type="match status" value="1"/>
</dbReference>
<comment type="subcellular location">
    <subcellularLocation>
        <location evidence="8">Cytoplasm</location>
    </subcellularLocation>
</comment>
<keyword evidence="8" id="KW-0479">Metal-binding</keyword>
<dbReference type="EMBL" id="DSJL01000010">
    <property type="protein sequence ID" value="HEF64996.1"/>
    <property type="molecule type" value="Genomic_DNA"/>
</dbReference>
<feature type="binding site" evidence="8">
    <location>
        <position position="259"/>
    </location>
    <ligand>
        <name>Mn(2+)</name>
        <dbReference type="ChEBI" id="CHEBI:29035"/>
        <label>2</label>
    </ligand>
</feature>
<feature type="binding site" evidence="8">
    <location>
        <position position="343"/>
    </location>
    <ligand>
        <name>Mn(2+)</name>
        <dbReference type="ChEBI" id="CHEBI:29035"/>
        <label>1</label>
    </ligand>
</feature>
<dbReference type="HAMAP" id="MF_00181">
    <property type="entry name" value="Cytosol_peptidase_M17"/>
    <property type="match status" value="1"/>
</dbReference>
<comment type="catalytic activity">
    <reaction evidence="2 8">
        <text>Release of an N-terminal amino acid, preferentially leucine, but not glutamic or aspartic acids.</text>
        <dbReference type="EC" id="3.4.11.10"/>
    </reaction>
</comment>
<evidence type="ECO:0000256" key="3">
    <source>
        <dbReference type="ARBA" id="ARBA00009528"/>
    </source>
</evidence>
<dbReference type="EC" id="3.4.11.1" evidence="8"/>
<evidence type="ECO:0000256" key="8">
    <source>
        <dbReference type="HAMAP-Rule" id="MF_00181"/>
    </source>
</evidence>
<evidence type="ECO:0000256" key="4">
    <source>
        <dbReference type="ARBA" id="ARBA00022438"/>
    </source>
</evidence>
<evidence type="ECO:0000256" key="2">
    <source>
        <dbReference type="ARBA" id="ARBA00000967"/>
    </source>
</evidence>
<evidence type="ECO:0000256" key="7">
    <source>
        <dbReference type="ARBA" id="ARBA00023211"/>
    </source>
</evidence>
<reference evidence="10" key="1">
    <citation type="journal article" date="2020" name="mSystems">
        <title>Genome- and Community-Level Interaction Insights into Carbon Utilization and Element Cycling Functions of Hydrothermarchaeota in Hydrothermal Sediment.</title>
        <authorList>
            <person name="Zhou Z."/>
            <person name="Liu Y."/>
            <person name="Xu W."/>
            <person name="Pan J."/>
            <person name="Luo Z.H."/>
            <person name="Li M."/>
        </authorList>
    </citation>
    <scope>NUCLEOTIDE SEQUENCE [LARGE SCALE GENOMIC DNA]</scope>
    <source>
        <strain evidence="10">SpSt-222</strain>
    </source>
</reference>
<keyword evidence="6 8" id="KW-0378">Hydrolase</keyword>
<dbReference type="GO" id="GO:0005737">
    <property type="term" value="C:cytoplasm"/>
    <property type="evidence" value="ECO:0007669"/>
    <property type="project" value="UniProtKB-SubCell"/>
</dbReference>
<evidence type="ECO:0000256" key="5">
    <source>
        <dbReference type="ARBA" id="ARBA00022670"/>
    </source>
</evidence>
<keyword evidence="7 8" id="KW-0464">Manganese</keyword>
<dbReference type="SUPFAM" id="SSF53187">
    <property type="entry name" value="Zn-dependent exopeptidases"/>
    <property type="match status" value="1"/>
</dbReference>
<evidence type="ECO:0000256" key="6">
    <source>
        <dbReference type="ARBA" id="ARBA00022801"/>
    </source>
</evidence>
<dbReference type="InterPro" id="IPR023042">
    <property type="entry name" value="Peptidase_M17_leu_NH2_pept"/>
</dbReference>
<dbReference type="PANTHER" id="PTHR11963:SF23">
    <property type="entry name" value="CYTOSOL AMINOPEPTIDASE"/>
    <property type="match status" value="1"/>
</dbReference>
<dbReference type="InterPro" id="IPR043472">
    <property type="entry name" value="Macro_dom-like"/>
</dbReference>
<dbReference type="InterPro" id="IPR008283">
    <property type="entry name" value="Peptidase_M17_N"/>
</dbReference>
<comment type="caution">
    <text evidence="10">The sequence shown here is derived from an EMBL/GenBank/DDBJ whole genome shotgun (WGS) entry which is preliminary data.</text>
</comment>
<dbReference type="AlphaFoldDB" id="A0A7C1X078"/>
<comment type="cofactor">
    <cofactor evidence="8">
        <name>Mn(2+)</name>
        <dbReference type="ChEBI" id="CHEBI:29035"/>
    </cofactor>
    <text evidence="8">Binds 2 manganese ions per subunit.</text>
</comment>
<dbReference type="PRINTS" id="PR00481">
    <property type="entry name" value="LAMNOPPTDASE"/>
</dbReference>
<dbReference type="NCBIfam" id="NF002073">
    <property type="entry name" value="PRK00913.1-2"/>
    <property type="match status" value="1"/>
</dbReference>
<dbReference type="EC" id="3.4.11.10" evidence="8"/>
<dbReference type="PROSITE" id="PS00631">
    <property type="entry name" value="CYTOSOL_AP"/>
    <property type="match status" value="1"/>
</dbReference>
<dbReference type="Pfam" id="PF00883">
    <property type="entry name" value="Peptidase_M17"/>
    <property type="match status" value="1"/>
</dbReference>
<dbReference type="InterPro" id="IPR000819">
    <property type="entry name" value="Peptidase_M17_C"/>
</dbReference>
<dbReference type="PANTHER" id="PTHR11963">
    <property type="entry name" value="LEUCINE AMINOPEPTIDASE-RELATED"/>
    <property type="match status" value="1"/>
</dbReference>
<feature type="active site" evidence="8">
    <location>
        <position position="271"/>
    </location>
</feature>
<name>A0A7C1X078_THERO</name>
<feature type="domain" description="Cytosol aminopeptidase" evidence="9">
    <location>
        <begin position="339"/>
        <end position="346"/>
    </location>
</feature>
<proteinExistence type="inferred from homology"/>
<keyword evidence="8" id="KW-0963">Cytoplasm</keyword>
<feature type="binding site" evidence="8">
    <location>
        <position position="341"/>
    </location>
    <ligand>
        <name>Mn(2+)</name>
        <dbReference type="ChEBI" id="CHEBI:29035"/>
        <label>1</label>
    </ligand>
</feature>
<comment type="function">
    <text evidence="8">Presumably involved in the processing and regular turnover of intracellular proteins. Catalyzes the removal of unsubstituted N-terminal amino acids from various peptides.</text>
</comment>
<feature type="binding site" evidence="8">
    <location>
        <position position="264"/>
    </location>
    <ligand>
        <name>Mn(2+)</name>
        <dbReference type="ChEBI" id="CHEBI:29035"/>
        <label>1</label>
    </ligand>
</feature>
<evidence type="ECO:0000256" key="1">
    <source>
        <dbReference type="ARBA" id="ARBA00000135"/>
    </source>
</evidence>
<dbReference type="GO" id="GO:0030145">
    <property type="term" value="F:manganese ion binding"/>
    <property type="evidence" value="ECO:0007669"/>
    <property type="project" value="UniProtKB-UniRule"/>
</dbReference>
<gene>
    <name evidence="8" type="primary">pepA</name>
    <name evidence="10" type="ORF">ENP47_05295</name>
</gene>
<comment type="similarity">
    <text evidence="3 8">Belongs to the peptidase M17 family.</text>
</comment>
<feature type="binding site" evidence="8">
    <location>
        <position position="343"/>
    </location>
    <ligand>
        <name>Mn(2+)</name>
        <dbReference type="ChEBI" id="CHEBI:29035"/>
        <label>2</label>
    </ligand>
</feature>
<dbReference type="Pfam" id="PF02789">
    <property type="entry name" value="Peptidase_M17_N"/>
    <property type="match status" value="1"/>
</dbReference>
<accession>A0A7C1X078</accession>
<evidence type="ECO:0000259" key="9">
    <source>
        <dbReference type="PROSITE" id="PS00631"/>
    </source>
</evidence>
<evidence type="ECO:0000313" key="10">
    <source>
        <dbReference type="EMBL" id="HEF64996.1"/>
    </source>
</evidence>
<organism evidence="10">
    <name type="scientific">Thermomicrobium roseum</name>
    <dbReference type="NCBI Taxonomy" id="500"/>
    <lineage>
        <taxon>Bacteria</taxon>
        <taxon>Pseudomonadati</taxon>
        <taxon>Thermomicrobiota</taxon>
        <taxon>Thermomicrobia</taxon>
        <taxon>Thermomicrobiales</taxon>
        <taxon>Thermomicrobiaceae</taxon>
        <taxon>Thermomicrobium</taxon>
    </lineage>
</organism>
<dbReference type="GO" id="GO:0070006">
    <property type="term" value="F:metalloaminopeptidase activity"/>
    <property type="evidence" value="ECO:0007669"/>
    <property type="project" value="InterPro"/>
</dbReference>
<feature type="active site" evidence="8">
    <location>
        <position position="345"/>
    </location>
</feature>
<dbReference type="InterPro" id="IPR011356">
    <property type="entry name" value="Leucine_aapep/pepB"/>
</dbReference>
<dbReference type="Gene3D" id="3.40.630.10">
    <property type="entry name" value="Zn peptidases"/>
    <property type="match status" value="1"/>
</dbReference>
<sequence>MGIEVVTSSEPLDQLAGSVVIPIVPDGEVEGSLEFLEASLRAWIGRSARAVGVTGRVGQGAVLPPCEGMAAERLIAVGLGGSTQRTLTDVRKAAALAVKLAAEAGGRSLVWPLVPVPGMKGATVAQVLVEGAVLASYRFSRYRSVEGGARIERLTIVAGADIDTGIRYGRLVGDAVTFARDLTNEPGNILDPERLSGIAWEVAQEVGLECAIYDRALLEELGAGAILAVGQGSRREPRLVHLIYRPEGEVRGRLALVGKAVTFDSGGLSLKPAEGMERMKGDMAGGAAVLAVLRALPALKLPLEVHGVVAAAENLPDGNAFRPGDILRTLSGKTVEVISTDAEGRLLLADALTFAVRQGVELLIDIATLTGACAVALGRGGSGVFASDEHARDLLLQAAADVGERVWPLPLWEEYREQLRSEHADLKNTAGRWGAAINAALFLREFTEGRPWLHLDIAGPAWAEQGGLFGPAGATGHGVRTLIRFLELWAGRDEGRQA</sequence>
<dbReference type="GO" id="GO:0006508">
    <property type="term" value="P:proteolysis"/>
    <property type="evidence" value="ECO:0007669"/>
    <property type="project" value="UniProtKB-KW"/>
</dbReference>
<keyword evidence="5 8" id="KW-0645">Protease</keyword>
<keyword evidence="4 8" id="KW-0031">Aminopeptidase</keyword>
<feature type="binding site" evidence="8">
    <location>
        <position position="264"/>
    </location>
    <ligand>
        <name>Mn(2+)</name>
        <dbReference type="ChEBI" id="CHEBI:29035"/>
        <label>2</label>
    </ligand>
</feature>
<comment type="catalytic activity">
    <reaction evidence="1 8">
        <text>Release of an N-terminal amino acid, Xaa-|-Yaa-, in which Xaa is preferably Leu, but may be other amino acids including Pro although not Arg or Lys, and Yaa may be Pro. Amino acid amides and methyl esters are also readily hydrolyzed, but rates on arylamides are exceedingly low.</text>
        <dbReference type="EC" id="3.4.11.1"/>
    </reaction>
</comment>
<dbReference type="SUPFAM" id="SSF52949">
    <property type="entry name" value="Macro domain-like"/>
    <property type="match status" value="1"/>
</dbReference>
<dbReference type="Gene3D" id="3.40.220.10">
    <property type="entry name" value="Leucine Aminopeptidase, subunit E, domain 1"/>
    <property type="match status" value="1"/>
</dbReference>